<evidence type="ECO:0000313" key="5">
    <source>
        <dbReference type="EMBL" id="MBY10221.1"/>
    </source>
</evidence>
<dbReference type="PANTHER" id="PTHR46035">
    <property type="entry name" value="TETRATRICOPEPTIDE REPEAT PROTEIN 4"/>
    <property type="match status" value="1"/>
</dbReference>
<evidence type="ECO:0000256" key="2">
    <source>
        <dbReference type="ARBA" id="ARBA00022803"/>
    </source>
</evidence>
<reference evidence="5" key="1">
    <citation type="submission" date="2018-03" db="EMBL/GenBank/DDBJ databases">
        <title>The relapsing fever spirochete Borrelia turicatae persists in the highly oxidative environment of its soft-bodied tick vector.</title>
        <authorList>
            <person name="Bourret T.J."/>
            <person name="Boyle W.K."/>
            <person name="Valenzuela J.G."/>
            <person name="Oliveira F."/>
            <person name="Lopez J.E."/>
        </authorList>
    </citation>
    <scope>NUCLEOTIDE SEQUENCE</scope>
    <source>
        <strain evidence="5">Kansas strain/isolate</strain>
        <tissue evidence="5">Salivary glands</tissue>
    </source>
</reference>
<protein>
    <submittedName>
        <fullName evidence="5">Putative hsp90 co-chaperone cns1</fullName>
    </submittedName>
</protein>
<evidence type="ECO:0000256" key="3">
    <source>
        <dbReference type="ARBA" id="ARBA00023602"/>
    </source>
</evidence>
<evidence type="ECO:0000256" key="1">
    <source>
        <dbReference type="ARBA" id="ARBA00022737"/>
    </source>
</evidence>
<keyword evidence="1" id="KW-0677">Repeat</keyword>
<dbReference type="GO" id="GO:0051879">
    <property type="term" value="F:Hsp90 protein binding"/>
    <property type="evidence" value="ECO:0007669"/>
    <property type="project" value="InterPro"/>
</dbReference>
<dbReference type="GO" id="GO:0006457">
    <property type="term" value="P:protein folding"/>
    <property type="evidence" value="ECO:0007669"/>
    <property type="project" value="TreeGrafter"/>
</dbReference>
<dbReference type="InterPro" id="IPR019734">
    <property type="entry name" value="TPR_rpt"/>
</dbReference>
<dbReference type="GO" id="GO:0030544">
    <property type="term" value="F:Hsp70 protein binding"/>
    <property type="evidence" value="ECO:0007669"/>
    <property type="project" value="TreeGrafter"/>
</dbReference>
<evidence type="ECO:0000259" key="4">
    <source>
        <dbReference type="Pfam" id="PF18972"/>
    </source>
</evidence>
<feature type="domain" description="Cns1/TTC4 wheel" evidence="4">
    <location>
        <begin position="262"/>
        <end position="373"/>
    </location>
</feature>
<name>A0A2R5LL55_9ACAR</name>
<keyword evidence="2" id="KW-0802">TPR repeat</keyword>
<dbReference type="PANTHER" id="PTHR46035:SF1">
    <property type="entry name" value="TETRATRICOPEPTIDE REPEAT PROTEIN 4"/>
    <property type="match status" value="1"/>
</dbReference>
<proteinExistence type="inferred from homology"/>
<dbReference type="CDD" id="cd21380">
    <property type="entry name" value="CTWD_Cns1"/>
    <property type="match status" value="1"/>
</dbReference>
<comment type="similarity">
    <text evidence="3">Belongs to the TTC4 family.</text>
</comment>
<dbReference type="InterPro" id="IPR011990">
    <property type="entry name" value="TPR-like_helical_dom_sf"/>
</dbReference>
<dbReference type="GO" id="GO:0005634">
    <property type="term" value="C:nucleus"/>
    <property type="evidence" value="ECO:0007669"/>
    <property type="project" value="TreeGrafter"/>
</dbReference>
<dbReference type="InterPro" id="IPR044059">
    <property type="entry name" value="Csn1/TTC4_wheel"/>
</dbReference>
<dbReference type="SUPFAM" id="SSF48452">
    <property type="entry name" value="TPR-like"/>
    <property type="match status" value="1"/>
</dbReference>
<dbReference type="SMART" id="SM00028">
    <property type="entry name" value="TPR"/>
    <property type="match status" value="3"/>
</dbReference>
<organism evidence="5">
    <name type="scientific">Ornithodoros turicata</name>
    <dbReference type="NCBI Taxonomy" id="34597"/>
    <lineage>
        <taxon>Eukaryota</taxon>
        <taxon>Metazoa</taxon>
        <taxon>Ecdysozoa</taxon>
        <taxon>Arthropoda</taxon>
        <taxon>Chelicerata</taxon>
        <taxon>Arachnida</taxon>
        <taxon>Acari</taxon>
        <taxon>Parasitiformes</taxon>
        <taxon>Ixodida</taxon>
        <taxon>Ixodoidea</taxon>
        <taxon>Argasidae</taxon>
        <taxon>Ornithodorinae</taxon>
        <taxon>Ornithodoros</taxon>
    </lineage>
</organism>
<accession>A0A2R5LL55</accession>
<sequence>MDPESRQKLIEQLEKESEEYLASLKPKKYKDGWKEDTWEQEMEEHPLFATKLPENAEMPPLLEAMQQLKYDTETNSPEGLAEQYKADGNNNFRLKKYRWAVASYTEGIKQKCSNTELNAQLFCNRSAAHFRLENHGSALADALRAIKLKPGYVKAMTKAAMCCAELRKWQSCQQLCQEILKEEPENAAVKELFNKASEQKKIAERDERRELQKKKLQDERNAALKAELMKRGINLQDEESDDTLRPVHPALADHVVHFAADKQDLVWPVIFLYPEFMDSDYIQRFCESSTFEAVLQIMFGEGVQQPEWNADGRYAVGRLTIWYKGIGSGALVQVSPNSTLKEVVFDKRFVVRNGTPTFGILSRGSEFEAQYISEHGKW</sequence>
<dbReference type="Pfam" id="PF18972">
    <property type="entry name" value="Wheel"/>
    <property type="match status" value="1"/>
</dbReference>
<dbReference type="Gene3D" id="1.25.40.10">
    <property type="entry name" value="Tetratricopeptide repeat domain"/>
    <property type="match status" value="1"/>
</dbReference>
<dbReference type="EMBL" id="GGLE01006095">
    <property type="protein sequence ID" value="MBY10221.1"/>
    <property type="molecule type" value="Transcribed_RNA"/>
</dbReference>
<dbReference type="AlphaFoldDB" id="A0A2R5LL55"/>
<dbReference type="GO" id="GO:0005829">
    <property type="term" value="C:cytosol"/>
    <property type="evidence" value="ECO:0007669"/>
    <property type="project" value="TreeGrafter"/>
</dbReference>